<dbReference type="SUPFAM" id="SSF49899">
    <property type="entry name" value="Concanavalin A-like lectins/glucanases"/>
    <property type="match status" value="1"/>
</dbReference>
<dbReference type="Pfam" id="PF18962">
    <property type="entry name" value="Por_Secre_tail"/>
    <property type="match status" value="1"/>
</dbReference>
<dbReference type="OrthoDB" id="2582440at2"/>
<name>A0A4R5AQ44_9FLAO</name>
<feature type="domain" description="Ig-like" evidence="3">
    <location>
        <begin position="1850"/>
        <end position="1953"/>
    </location>
</feature>
<comment type="caution">
    <text evidence="4">The sequence shown here is derived from an EMBL/GenBank/DDBJ whole genome shotgun (WGS) entry which is preliminary data.</text>
</comment>
<dbReference type="InterPro" id="IPR045829">
    <property type="entry name" value="PKD_6"/>
</dbReference>
<dbReference type="InterPro" id="IPR013783">
    <property type="entry name" value="Ig-like_fold"/>
</dbReference>
<reference evidence="4 5" key="1">
    <citation type="submission" date="2019-03" db="EMBL/GenBank/DDBJ databases">
        <title>Flavobacterium AT-3-2 sp. nov., isolated from arctic soil.</title>
        <authorList>
            <person name="Chaudhary D.K."/>
        </authorList>
    </citation>
    <scope>NUCLEOTIDE SEQUENCE [LARGE SCALE GENOMIC DNA]</scope>
    <source>
        <strain evidence="4 5">AT-3-2</strain>
    </source>
</reference>
<organism evidence="4 5">
    <name type="scientific">Flavobacterium caseinilyticum</name>
    <dbReference type="NCBI Taxonomy" id="2541732"/>
    <lineage>
        <taxon>Bacteria</taxon>
        <taxon>Pseudomonadati</taxon>
        <taxon>Bacteroidota</taxon>
        <taxon>Flavobacteriia</taxon>
        <taxon>Flavobacteriales</taxon>
        <taxon>Flavobacteriaceae</taxon>
        <taxon>Flavobacterium</taxon>
    </lineage>
</organism>
<dbReference type="Gene3D" id="2.60.40.10">
    <property type="entry name" value="Immunoglobulins"/>
    <property type="match status" value="17"/>
</dbReference>
<dbReference type="SUPFAM" id="SSF48726">
    <property type="entry name" value="Immunoglobulin"/>
    <property type="match status" value="7"/>
</dbReference>
<dbReference type="Pfam" id="PF13927">
    <property type="entry name" value="Ig_3"/>
    <property type="match status" value="1"/>
</dbReference>
<sequence>MKKKYFIILLLFLSSLYSFGQDCAERNVSDDIICSGQSASIILTGSVNLQDYQLRVGTTIIATKTGTGADVTFSVNPSSTTTYNIIAVGCSSPYTDNSIVTVNPNLVPAVSIAANTGNSICAGTSVIFTAAPTNGGTTPSYQWFVGTTPVGSNSATYTTSALTNGNQVKVVMTSNATCALPTTATSNVFTMTVNTLVVPTVTLSATQTTFCVGTAVTFNINNLNNGGLNPTYQWRVNGNPVGVNSASFTSNALSNNDNVTVDVTSSATCPSPSMVTSNAIKVTVSPDASISLTSGVGSNNQTLCANSPLSPITFAISGGGTGAVVTGLPAGLTGSFSGGVVTISGTPTASGSFTYTVTTTGTCVQTTATGVIKVNPVAVISLTSGAGSNNQTKCINVALNTITFAVSGGGTGATVTGLPAGLIGTFSGGTFTISGTPTAIGSFPYIVTTTGTCTQTTATGTITINPDAVISVISGASTNNQTLCANTSLTNISYSISGGGTGATVSGLPSGVSGSFSASTFTIAGTPTVSGTFPYSVTTTGSCVQVTATGSITVSPDAVITLTSAAGTNNQTRCINTVISTITFAVSGGGTGANITGLPAGLTGVFNSGTFTISGTPTASGSFPYTITTTGTCAQKTATGTLIVTPNAAINLTSGAVTNDQTKCINVAITNITFAVSGGGTGATVTGLPAGVTGSFSGNIYTINGVPTASGSFPYTVTTTGACVQATATGTITVSPNAAITLTSGGGSNNLTRCINTAISTITFAISGGGTGATVTGLPTGVNGIYSGGTFTINGTPTVSGSFPYTVTTTGSCNQTTATGTITVNPAVVPSVTITSTSTSICNSAGTSVTFTATPVNGGTNPTYQWQRNGVNINSATNSTYTTTSLASPSTITVVMTSNIGCASPVTVTSNSIIMTVYTAPPSGWNGSASISISPSKSICPTANITLTAPAGATGVQYYNWILPSGWTILSGDLTNTITVSVTTAAQTGNQVVTVQAVNTCGNISVSTASNGSNAINVNSFTGVTVSSATQSVCSNSAISVVGTLTGNANAGTWSAPSGNFSNIITSGTNPIIVSATYTPAISAGNVILTIKTNTPTGCSTLAGTATVNVTVNQAVVITSQPIASQTACSGSNVSMSAEATGTGLTYQWKKGSTPLVNGGNISGATSATLNLTSVSVGDAGSYNVIVSGASSCTSVASLNAILNVNQVVAISAHPAVSQTLCSGNSASFNVTATGTGLNYQWRKGTTNLVNAGSISGATTATLVVNPVSPGDAAADYNVVITGSAPCTPLTSNNAALVVNQVVAITAQPLTTQTLCSGSTATFSVSATGSGLTYQWRKGTTNLSNTGNITGVTTATLNLSNLATSDAGSYNVIVSGASPCGPVASSTAALIVNQIVDIGTQPATSQTVCSGTAASFNVVATGTGLTYQWRKGSTNLTDGGAILGATTATLTINPAVSGDASSDYNVIITGTAPCTPLTSNNAALVVNQVVAITAQPPTTQTLCSGSTATFSVSAAGTGLNYQWKKGGTDLVNGSNVSGATTSTLTLANVTSSDAANYTVVVSGTAPCTAVTSNISSLVVNQIVAVNTQPAPTQTVCSGTSASFNVVATGTGLTYQWRKGTTNLTNGGTISGATTATLTINPTVSGDAASDYNVVITGTVPCAPLTSNNATLVINQAVSIITQPPATQTLCSGGTATLNVNATGAGLIYQWRKGSTNLVNGANIAGANSSTLTLSNLQTTDTANDYNVVITGTGPCIPLTSNNSILIINRLVTINTQPSNVGVCASNPATFGVVASGDGLTFQWYKGIIGSGVAVVNSANITGANTNVLNFAQAALTDDGPYYAIVSGISPCAAITSDQVTLNIDQSIAITSQPISKTVCEDTANVSFSVTADAGGDPLTYQWRKNGGNITGETSATYTITTAALSDAGNYDVIISGSSGYTCTSIQSTAVLLTISPKPIGSATTQTICSGSSTNVALNSTVSGTTFSWIAAIQTNPTGGTITGFSDSSGNTIAQSLNNTGTSAGTIRYTITPTANFCTGITFTVDVTINPAPVGSAIAQTICSGSTTNVALNSAVTGTTYSWTAAIQTSPTEGTITGFSNGTQNTIVQTLNNTGTTAGIIRYTVTPTSNSCLGLPFTVDVTVNPNSTIVLSSGAGSDNPTNCVNTVLNISYAIGGGGTNASITAGALPAGVTGSYNSGTRVYTISGTPSVVGTFNYTVTTQGLCSNASLSGSITVNPAAQVNLPTNQVFCNGSSSTVPAFTTINTIGTTTYSWTNNTALIGLAATGTGNIPVFTAANTGTSPVVATIVVTPTFNNGSVNCAGSSKTFTITIDPNPKGGILSFGATGRIFLSCIDPNPNAAVVVVNPVKLDLTGIVGTIVKWEYRTSTAPSWSVIPDGAGNFTGTSLSASQINNLKITASTVFRVEISSGACSPNVYSETAIISVIPTNIKPSPVSANKKVICIGEGVELSSQTGYGESFGQFEGGAFDNSSITNKGWRITDQFGNTNFNFESSADNRNPDKWLRTNPHDFATANLTPTYEIVDKRWDTSLSTAGNKGFAIVSGNNPSTLETAVFSLGALDEAILTFDQAYNLTPGATIKVEISTNGGVSYTSEPILFQQSGIATSGNYDRFGQGTPGINQMEIDLGDYIGYSNLRVRFSYTGSRVGDIWALDNIKVPEGPRDVNLQWTDTTDPSNPIIIGTTNNVTWTPTKIGWNIFVVKTSLILDSAGNTCSSPVNQEEVRVFAFDKYTTTTVASAVGCGTNSVPLSAAVVGGKQGAITSYPTPDGYVGEWSIQGPVGFVLSNPDQSVNIDPKNNPKAIFTAANIGDYTINWVLVPMSKDENGQIIQNTTCIPNYIGPKLSIQDCTTLDFDGVDDYVDLGTGYTGTYSIEAWIRPYPRLKADGTFTDASKGTIISTKNLEINMSDLPSSVVLNKRWYHIAVDTDGKLYVDGINVNKTISAKGTDRAFIGARWTPPNTDNHFSGWIEEVRIWDGKITEDQIRFTMNQRLQNNANIGVEIPMPAPGFGFGTLKGYFQLLIGTITNGGYTPDNSTIPVNGKLRNMTTWQENTAPLPYTSANDGDWNVMSTWTQPVVWDYPNSVGIDVAKTRIDWNIVKISNNIKSVEAGGKDGITLLGLKSISGKLTMAEPAPAPQNESNSGRMLWITHYLKLDGNIDLVGESQLLQKRYGSYDSDFYFSTTQVNESILEEASLGYIERDQQGQRNSYNYNYWSSPVSIQGGANNAPYSVIGVAKDGTNSAAPGLISFNDGAYFADGALSSPIKTSNRWIWSYNDKVKSTELQNYNQWNYLGSTGFLKTGEGFTMKGTGGTAATNVTQNYVFIGKPNNATISLPLPLNQIYLVGNPYPSALDANEFIRNNLKDCAGCTATQNVFNGTLYFWDHFGVTNNHILAQYTGGYAAYNLSGGVPGIANSVLTVNNNSSGSRSPKRYIPVAQGFFIDAPLGTAVAAPLLNFNNNQRAFKRESPESSVFMKSVGNKKTQIIDARSKIRLGFDSFVGIHRQLLVTADSNTTSGPDIGYDAPTFDMQKNDIYWEINNKAYVIQGINNFNEDQVIPLGITIADKGPITIKIDELENITESTKIFLFDSVTARYQNIRDEAFSISLDIGEYKNRFYILFLNKTLGVEESFLDKEIDVLYARNYKTLIIQNKTPDTTVNDVYLINLLGQIVDKWDVEDKDQRRIQIPIKNFASGVYIVKLKTSEGEMSTKIIIK</sequence>
<evidence type="ECO:0000313" key="5">
    <source>
        <dbReference type="Proteomes" id="UP000295278"/>
    </source>
</evidence>
<dbReference type="GO" id="GO:0005975">
    <property type="term" value="P:carbohydrate metabolic process"/>
    <property type="evidence" value="ECO:0007669"/>
    <property type="project" value="UniProtKB-ARBA"/>
</dbReference>
<dbReference type="InterPro" id="IPR003599">
    <property type="entry name" value="Ig_sub"/>
</dbReference>
<protein>
    <submittedName>
        <fullName evidence="4">T9SS type A sorting domain-containing protein</fullName>
    </submittedName>
</protein>
<dbReference type="InterPro" id="IPR045828">
    <property type="entry name" value="PKD_Bacteroidetes"/>
</dbReference>
<dbReference type="PROSITE" id="PS50835">
    <property type="entry name" value="IG_LIKE"/>
    <property type="match status" value="2"/>
</dbReference>
<keyword evidence="1 2" id="KW-0732">Signal</keyword>
<evidence type="ECO:0000256" key="2">
    <source>
        <dbReference type="SAM" id="SignalP"/>
    </source>
</evidence>
<dbReference type="Pfam" id="PF19406">
    <property type="entry name" value="PKD_5"/>
    <property type="match status" value="2"/>
</dbReference>
<dbReference type="Pfam" id="PF19408">
    <property type="entry name" value="PKD_6"/>
    <property type="match status" value="1"/>
</dbReference>
<feature type="domain" description="Ig-like" evidence="3">
    <location>
        <begin position="1476"/>
        <end position="1575"/>
    </location>
</feature>
<dbReference type="InterPro" id="IPR026444">
    <property type="entry name" value="Secre_tail"/>
</dbReference>
<dbReference type="GO" id="GO:0004553">
    <property type="term" value="F:hydrolase activity, hydrolyzing O-glycosyl compounds"/>
    <property type="evidence" value="ECO:0007669"/>
    <property type="project" value="UniProtKB-ARBA"/>
</dbReference>
<dbReference type="RefSeq" id="WP_131910100.1">
    <property type="nucleotide sequence ID" value="NZ_SMFM01000006.1"/>
</dbReference>
<feature type="chain" id="PRO_5020826406" evidence="2">
    <location>
        <begin position="21"/>
        <end position="3730"/>
    </location>
</feature>
<feature type="signal peptide" evidence="2">
    <location>
        <begin position="1"/>
        <end position="20"/>
    </location>
</feature>
<evidence type="ECO:0000259" key="3">
    <source>
        <dbReference type="PROSITE" id="PS50835"/>
    </source>
</evidence>
<accession>A0A4R5AQ44</accession>
<evidence type="ECO:0000256" key="1">
    <source>
        <dbReference type="ARBA" id="ARBA00022729"/>
    </source>
</evidence>
<dbReference type="EMBL" id="SMFM01000006">
    <property type="protein sequence ID" value="TDD75178.1"/>
    <property type="molecule type" value="Genomic_DNA"/>
</dbReference>
<keyword evidence="5" id="KW-1185">Reference proteome</keyword>
<evidence type="ECO:0000313" key="4">
    <source>
        <dbReference type="EMBL" id="TDD75178.1"/>
    </source>
</evidence>
<dbReference type="Proteomes" id="UP000295278">
    <property type="component" value="Unassembled WGS sequence"/>
</dbReference>
<dbReference type="SMART" id="SM00409">
    <property type="entry name" value="IG"/>
    <property type="match status" value="9"/>
</dbReference>
<dbReference type="NCBIfam" id="TIGR04183">
    <property type="entry name" value="Por_Secre_tail"/>
    <property type="match status" value="1"/>
</dbReference>
<gene>
    <name evidence="4" type="ORF">E0F89_12400</name>
</gene>
<proteinExistence type="predicted"/>
<dbReference type="InterPro" id="IPR007110">
    <property type="entry name" value="Ig-like_dom"/>
</dbReference>
<dbReference type="InterPro" id="IPR013320">
    <property type="entry name" value="ConA-like_dom_sf"/>
</dbReference>
<dbReference type="InterPro" id="IPR036179">
    <property type="entry name" value="Ig-like_dom_sf"/>
</dbReference>